<feature type="compositionally biased region" description="Polar residues" evidence="1">
    <location>
        <begin position="1"/>
        <end position="11"/>
    </location>
</feature>
<feature type="compositionally biased region" description="Polar residues" evidence="1">
    <location>
        <begin position="87"/>
        <end position="110"/>
    </location>
</feature>
<feature type="compositionally biased region" description="Low complexity" evidence="1">
    <location>
        <begin position="202"/>
        <end position="211"/>
    </location>
</feature>
<evidence type="ECO:0000256" key="1">
    <source>
        <dbReference type="SAM" id="MobiDB-lite"/>
    </source>
</evidence>
<feature type="compositionally biased region" description="Low complexity" evidence="1">
    <location>
        <begin position="312"/>
        <end position="329"/>
    </location>
</feature>
<feature type="compositionally biased region" description="Low complexity" evidence="1">
    <location>
        <begin position="122"/>
        <end position="131"/>
    </location>
</feature>
<protein>
    <submittedName>
        <fullName evidence="2">Uncharacterized protein</fullName>
    </submittedName>
</protein>
<dbReference type="AlphaFoldDB" id="A0A7S0ZTG2"/>
<evidence type="ECO:0000313" key="2">
    <source>
        <dbReference type="EMBL" id="CAD8832015.1"/>
    </source>
</evidence>
<dbReference type="EMBL" id="HBFQ01009102">
    <property type="protein sequence ID" value="CAD8832015.1"/>
    <property type="molecule type" value="Transcribed_RNA"/>
</dbReference>
<feature type="region of interest" description="Disordered" evidence="1">
    <location>
        <begin position="199"/>
        <end position="338"/>
    </location>
</feature>
<name>A0A7S0ZTG2_NOCSC</name>
<reference evidence="2" key="1">
    <citation type="submission" date="2021-01" db="EMBL/GenBank/DDBJ databases">
        <authorList>
            <person name="Corre E."/>
            <person name="Pelletier E."/>
            <person name="Niang G."/>
            <person name="Scheremetjew M."/>
            <person name="Finn R."/>
            <person name="Kale V."/>
            <person name="Holt S."/>
            <person name="Cochrane G."/>
            <person name="Meng A."/>
            <person name="Brown T."/>
            <person name="Cohen L."/>
        </authorList>
    </citation>
    <scope>NUCLEOTIDE SEQUENCE</scope>
</reference>
<organism evidence="2">
    <name type="scientific">Noctiluca scintillans</name>
    <name type="common">Sea sparkle</name>
    <name type="synonym">Red tide dinoflagellate</name>
    <dbReference type="NCBI Taxonomy" id="2966"/>
    <lineage>
        <taxon>Eukaryota</taxon>
        <taxon>Sar</taxon>
        <taxon>Alveolata</taxon>
        <taxon>Dinophyceae</taxon>
        <taxon>Noctilucales</taxon>
        <taxon>Noctilucaceae</taxon>
        <taxon>Noctiluca</taxon>
    </lineage>
</organism>
<feature type="region of interest" description="Disordered" evidence="1">
    <location>
        <begin position="53"/>
        <end position="166"/>
    </location>
</feature>
<feature type="region of interest" description="Disordered" evidence="1">
    <location>
        <begin position="1"/>
        <end position="37"/>
    </location>
</feature>
<proteinExistence type="predicted"/>
<accession>A0A7S0ZTG2</accession>
<sequence>MSLSEASTASSDKGLAGPIFSPSKIPRSAKGPNDVLNSRGRFVTSHVVEAVVEDVTPCARETSPSPREFPKAPRKPKASHRMGSFKETGSQRSPRRATQQPPSFQRSSARLPQRSVEPPSSPKRSSPRLPQRSPPRLPQRSAAPLPPHERVIRRRSSTLDTETLPCETEGVCEWSTKADSLDGDRGLNPCAGSAWWETSVLSSRCPRSPRSPRSPSPKFPAPLQQEPDKNVTSHAFFRASRWKYDSQSCARDPPHVGPGTYDISSRLGRDAPLYSQAPRFRGERPNGVPGPGHYNDCIPSSPRRAPRLNTTAPQRPSQSPSSRSAANAPMPGPGAYDCPSTLSVGPKYAGGLMNQHGSRGVHSTGRLVNSHWLA</sequence>
<gene>
    <name evidence="2" type="ORF">NSCI0253_LOCUS6362</name>
</gene>